<protein>
    <submittedName>
        <fullName evidence="2">Uncharacterized protein</fullName>
    </submittedName>
</protein>
<evidence type="ECO:0000256" key="1">
    <source>
        <dbReference type="SAM" id="Phobius"/>
    </source>
</evidence>
<feature type="transmembrane region" description="Helical" evidence="1">
    <location>
        <begin position="101"/>
        <end position="119"/>
    </location>
</feature>
<feature type="transmembrane region" description="Helical" evidence="1">
    <location>
        <begin position="134"/>
        <end position="155"/>
    </location>
</feature>
<sequence>MMSDFLQYALYYSDLSAMALLLFPVFISIKNKNKQILSFSSLFFAAIVLRHFLTGYYSELPKEDKVFLWYQTFEYLYIAVFIISMALHIVLLWYTSRAIRTIYVLMAVNICFYAFMHWQRNIMGLHEPDWTWDLYTWTVVPVNYIIVGILVFASLKGVQNRNGNSVY</sequence>
<proteinExistence type="predicted"/>
<reference evidence="2 3" key="1">
    <citation type="journal article" date="2022" name="Mar. Drugs">
        <title>Bioassay-Guided Fractionation Leads to the Detection of Cholic Acid Generated by the Rare Thalassomonas sp.</title>
        <authorList>
            <person name="Pheiffer F."/>
            <person name="Schneider Y.K."/>
            <person name="Hansen E.H."/>
            <person name="Andersen J.H."/>
            <person name="Isaksson J."/>
            <person name="Busche T."/>
            <person name="R C."/>
            <person name="Kalinowski J."/>
            <person name="Zyl L.V."/>
            <person name="Trindade M."/>
        </authorList>
    </citation>
    <scope>NUCLEOTIDE SEQUENCE [LARGE SCALE GENOMIC DNA]</scope>
    <source>
        <strain evidence="2 3">A5K-61T</strain>
    </source>
</reference>
<dbReference type="RefSeq" id="WP_274051145.1">
    <property type="nucleotide sequence ID" value="NZ_CP059693.1"/>
</dbReference>
<name>A0ABY7VCF3_9GAMM</name>
<evidence type="ECO:0000313" key="3">
    <source>
        <dbReference type="Proteomes" id="UP001215231"/>
    </source>
</evidence>
<accession>A0ABY7VCF3</accession>
<feature type="transmembrane region" description="Helical" evidence="1">
    <location>
        <begin position="36"/>
        <end position="53"/>
    </location>
</feature>
<organism evidence="2 3">
    <name type="scientific">Thalassomonas haliotis</name>
    <dbReference type="NCBI Taxonomy" id="485448"/>
    <lineage>
        <taxon>Bacteria</taxon>
        <taxon>Pseudomonadati</taxon>
        <taxon>Pseudomonadota</taxon>
        <taxon>Gammaproteobacteria</taxon>
        <taxon>Alteromonadales</taxon>
        <taxon>Colwelliaceae</taxon>
        <taxon>Thalassomonas</taxon>
    </lineage>
</organism>
<keyword evidence="1" id="KW-1133">Transmembrane helix</keyword>
<feature type="transmembrane region" description="Helical" evidence="1">
    <location>
        <begin position="73"/>
        <end position="94"/>
    </location>
</feature>
<evidence type="ECO:0000313" key="2">
    <source>
        <dbReference type="EMBL" id="WDE11055.1"/>
    </source>
</evidence>
<dbReference type="EMBL" id="CP059693">
    <property type="protein sequence ID" value="WDE11055.1"/>
    <property type="molecule type" value="Genomic_DNA"/>
</dbReference>
<keyword evidence="1" id="KW-0472">Membrane</keyword>
<gene>
    <name evidence="2" type="ORF">H3N35_22905</name>
</gene>
<keyword evidence="3" id="KW-1185">Reference proteome</keyword>
<feature type="transmembrane region" description="Helical" evidence="1">
    <location>
        <begin position="6"/>
        <end position="29"/>
    </location>
</feature>
<keyword evidence="1" id="KW-0812">Transmembrane</keyword>
<dbReference type="Proteomes" id="UP001215231">
    <property type="component" value="Chromosome"/>
</dbReference>